<protein>
    <recommendedName>
        <fullName evidence="4">VanZ-like domain-containing protein</fullName>
    </recommendedName>
</protein>
<dbReference type="PANTHER" id="PTHR28008:SF1">
    <property type="entry name" value="DOMAIN PROTEIN, PUTATIVE (AFU_ORTHOLOGUE AFUA_3G10980)-RELATED"/>
    <property type="match status" value="1"/>
</dbReference>
<gene>
    <name evidence="2" type="ordered locus">PP7435_Chr2-2089</name>
</gene>
<keyword evidence="1" id="KW-0472">Membrane</keyword>
<dbReference type="AlphaFoldDB" id="A0A1G4KPW1"/>
<proteinExistence type="predicted"/>
<reference evidence="2 3" key="1">
    <citation type="journal article" date="2011" name="J. Biotechnol.">
        <title>High-quality genome sequence of Pichia pastoris CBS7435.</title>
        <authorList>
            <person name="Kuberl A."/>
            <person name="Schneider J."/>
            <person name="Thallinger G.G."/>
            <person name="Anderl I."/>
            <person name="Wibberg D."/>
            <person name="Hajek T."/>
            <person name="Jaenicke S."/>
            <person name="Brinkrolf K."/>
            <person name="Goesmann A."/>
            <person name="Szczepanowski R."/>
            <person name="Puhler A."/>
            <person name="Schwab H."/>
            <person name="Glieder A."/>
            <person name="Pichler H."/>
        </authorList>
    </citation>
    <scope>NUCLEOTIDE SEQUENCE [LARGE SCALE GENOMIC DNA]</scope>
    <source>
        <strain evidence="3">ATCC 76273 / CBS 7435 / CECT 11047 / NRRL Y-11430 / Wegner 21-1</strain>
    </source>
</reference>
<feature type="transmembrane region" description="Helical" evidence="1">
    <location>
        <begin position="35"/>
        <end position="52"/>
    </location>
</feature>
<accession>A0A1G4KPW1</accession>
<sequence length="145" mass="16981">MRIPVRKNVFIAFILGLIVAGLLGFTRISLNNDKLLHFLIFFLLTTLFYWSFEIKSIRVLRFLTIICCIILGGVASEFLQGFLAYREFDWRDIICNVGGSTAALAINDMYMRLRNKKQRQLRYKRIKNKFKSLHNLESQLDDNIV</sequence>
<name>A0A1G4KPW1_KOMPC</name>
<keyword evidence="1" id="KW-1133">Transmembrane helix</keyword>
<dbReference type="EMBL" id="FR839629">
    <property type="protein sequence ID" value="SCV12042.1"/>
    <property type="molecule type" value="Genomic_DNA"/>
</dbReference>
<dbReference type="NCBIfam" id="NF037970">
    <property type="entry name" value="vanZ_1"/>
    <property type="match status" value="1"/>
</dbReference>
<evidence type="ECO:0000313" key="2">
    <source>
        <dbReference type="EMBL" id="SCV12042.1"/>
    </source>
</evidence>
<feature type="transmembrane region" description="Helical" evidence="1">
    <location>
        <begin position="9"/>
        <end position="29"/>
    </location>
</feature>
<keyword evidence="1" id="KW-0812">Transmembrane</keyword>
<dbReference type="PANTHER" id="PTHR28008">
    <property type="entry name" value="DOMAIN PROTEIN, PUTATIVE (AFU_ORTHOLOGUE AFUA_3G10980)-RELATED"/>
    <property type="match status" value="1"/>
</dbReference>
<feature type="transmembrane region" description="Helical" evidence="1">
    <location>
        <begin position="59"/>
        <end position="84"/>
    </location>
</feature>
<keyword evidence="3" id="KW-1185">Reference proteome</keyword>
<evidence type="ECO:0000313" key="3">
    <source>
        <dbReference type="Proteomes" id="UP000006853"/>
    </source>
</evidence>
<reference evidence="2 3" key="2">
    <citation type="journal article" date="2016" name="FEMS Yeast Res.">
        <title>Curation of the genome annotation of Pichia pastoris (Komagataella phaffii) CBS7435 from gene level to protein function.</title>
        <authorList>
            <person name="Valli M."/>
            <person name="Tatto N.E."/>
            <person name="Peymann A."/>
            <person name="Gruber C."/>
            <person name="Landes N."/>
            <person name="Ekker H."/>
            <person name="Thallinger G.G."/>
            <person name="Mattanovich D."/>
            <person name="Gasser B."/>
            <person name="Graf A.B."/>
        </authorList>
    </citation>
    <scope>GENOME REANNOTATION</scope>
    <source>
        <strain evidence="2 3">ATCC 76273 / CBS 7435 / CECT 11047 / NRRL Y-11430 / Wegner 21-1</strain>
    </source>
</reference>
<organism evidence="2 3">
    <name type="scientific">Komagataella phaffii (strain ATCC 76273 / CBS 7435 / CECT 11047 / NRRL Y-11430 / Wegner 21-1)</name>
    <name type="common">Yeast</name>
    <name type="synonym">Pichia pastoris</name>
    <dbReference type="NCBI Taxonomy" id="981350"/>
    <lineage>
        <taxon>Eukaryota</taxon>
        <taxon>Fungi</taxon>
        <taxon>Dikarya</taxon>
        <taxon>Ascomycota</taxon>
        <taxon>Saccharomycotina</taxon>
        <taxon>Pichiomycetes</taxon>
        <taxon>Pichiales</taxon>
        <taxon>Pichiaceae</taxon>
        <taxon>Komagataella</taxon>
    </lineage>
</organism>
<dbReference type="Proteomes" id="UP000006853">
    <property type="component" value="Chromosome 2"/>
</dbReference>
<evidence type="ECO:0008006" key="4">
    <source>
        <dbReference type="Google" id="ProtNLM"/>
    </source>
</evidence>
<evidence type="ECO:0000256" key="1">
    <source>
        <dbReference type="SAM" id="Phobius"/>
    </source>
</evidence>